<sequence>MNPEKQPSPALSATQRRCHVLLMLYAPLTAVQLEIISEINGVGLTTTWEDLAEVTCEIQRIHRLDVLQYSEKECRIQGDSLAQRLCLFQGLRRTLRISPDFVSRHFIPWLHIAFEGQTCPKAALRTDILGMMLEDCGTLLPKPLSGHDRQLMLICLQYFLWQNGLWQNNAQTGLRFTEQQRRWLREKPEYPAARELFIQLQELSNGLLDDCECEFFTLMLRMLKNHSYQSSGSTEDQRLLLEIENMVARFQDIAGMKFSSYEGLVGQLFAHLGPAIERCHFGIGIDNLMQEEVNRMYPRLVRTTREALVGFEHEYLISLSEDEIGLVAITFGAWLMQGNALQEKQILLLTHDNPALEEAVEQQIREATLLPLNIKYQTLADFYKFGAPSGVAMIVTPYATRSTDADPLVIHTQLPLAKEQRKRIRSLLEAP</sequence>
<accession>A0ABS6LYN3</accession>
<dbReference type="NCBIfam" id="NF008597">
    <property type="entry name" value="PRK11564.1"/>
    <property type="match status" value="1"/>
</dbReference>
<dbReference type="Pfam" id="PF00874">
    <property type="entry name" value="PRD"/>
    <property type="match status" value="1"/>
</dbReference>
<dbReference type="InterPro" id="IPR050661">
    <property type="entry name" value="BglG_antiterminators"/>
</dbReference>
<keyword evidence="3" id="KW-1185">Reference proteome</keyword>
<feature type="domain" description="PRD" evidence="1">
    <location>
        <begin position="234"/>
        <end position="341"/>
    </location>
</feature>
<dbReference type="PANTHER" id="PTHR30185">
    <property type="entry name" value="CRYPTIC BETA-GLUCOSIDE BGL OPERON ANTITERMINATOR"/>
    <property type="match status" value="1"/>
</dbReference>
<reference evidence="2 3" key="1">
    <citation type="submission" date="2021-03" db="EMBL/GenBank/DDBJ databases">
        <title>Five novel Rahnella species.</title>
        <authorList>
            <person name="Brady C."/>
            <person name="Asselin J."/>
            <person name="Beer S."/>
            <person name="Bruberg M.B."/>
            <person name="Crampton B."/>
            <person name="Venter S."/>
            <person name="Arnold D."/>
            <person name="Denman S."/>
        </authorList>
    </citation>
    <scope>NUCLEOTIDE SEQUENCE [LARGE SCALE GENOMIC DNA]</scope>
    <source>
        <strain evidence="2 3">H11b</strain>
    </source>
</reference>
<dbReference type="PANTHER" id="PTHR30185:SF14">
    <property type="entry name" value="STATIONARY PHASE-INDUCIBLE PROTEIN CSIE-RELATED"/>
    <property type="match status" value="1"/>
</dbReference>
<dbReference type="PROSITE" id="PS51372">
    <property type="entry name" value="PRD_2"/>
    <property type="match status" value="1"/>
</dbReference>
<dbReference type="InterPro" id="IPR011608">
    <property type="entry name" value="PRD"/>
</dbReference>
<proteinExistence type="predicted"/>
<evidence type="ECO:0000313" key="2">
    <source>
        <dbReference type="EMBL" id="MBU9857203.1"/>
    </source>
</evidence>
<protein>
    <submittedName>
        <fullName evidence="2">Stationary phase inducible protein CsiE</fullName>
    </submittedName>
</protein>
<comment type="caution">
    <text evidence="2">The sequence shown here is derived from an EMBL/GenBank/DDBJ whole genome shotgun (WGS) entry which is preliminary data.</text>
</comment>
<dbReference type="Proteomes" id="UP000734343">
    <property type="component" value="Unassembled WGS sequence"/>
</dbReference>
<evidence type="ECO:0000259" key="1">
    <source>
        <dbReference type="PROSITE" id="PS51372"/>
    </source>
</evidence>
<organism evidence="2 3">
    <name type="scientific">Rahnella bonaserana</name>
    <dbReference type="NCBI Taxonomy" id="2816248"/>
    <lineage>
        <taxon>Bacteria</taxon>
        <taxon>Pseudomonadati</taxon>
        <taxon>Pseudomonadota</taxon>
        <taxon>Gammaproteobacteria</taxon>
        <taxon>Enterobacterales</taxon>
        <taxon>Yersiniaceae</taxon>
        <taxon>Rahnella</taxon>
    </lineage>
</organism>
<name>A0ABS6LYN3_9GAMM</name>
<dbReference type="EMBL" id="JAFMOW010000066">
    <property type="protein sequence ID" value="MBU9857203.1"/>
    <property type="molecule type" value="Genomic_DNA"/>
</dbReference>
<gene>
    <name evidence="2" type="primary">csiE</name>
    <name evidence="2" type="ORF">J1778_18190</name>
</gene>
<dbReference type="RefSeq" id="WP_217174356.1">
    <property type="nucleotide sequence ID" value="NZ_CP126169.1"/>
</dbReference>
<evidence type="ECO:0000313" key="3">
    <source>
        <dbReference type="Proteomes" id="UP000734343"/>
    </source>
</evidence>